<dbReference type="Proteomes" id="UP000761264">
    <property type="component" value="Unassembled WGS sequence"/>
</dbReference>
<protein>
    <submittedName>
        <fullName evidence="2">DUF2938 domain-containing protein</fullName>
    </submittedName>
</protein>
<reference evidence="2" key="1">
    <citation type="submission" date="2020-03" db="EMBL/GenBank/DDBJ databases">
        <title>Genome of Pelagibius litoralis DSM 21314T.</title>
        <authorList>
            <person name="Wang G."/>
        </authorList>
    </citation>
    <scope>NUCLEOTIDE SEQUENCE</scope>
    <source>
        <strain evidence="2">DSM 21314</strain>
    </source>
</reference>
<dbReference type="RefSeq" id="WP_167220829.1">
    <property type="nucleotide sequence ID" value="NZ_JAAQPH010000001.1"/>
</dbReference>
<feature type="transmembrane region" description="Helical" evidence="1">
    <location>
        <begin position="101"/>
        <end position="119"/>
    </location>
</feature>
<evidence type="ECO:0000256" key="1">
    <source>
        <dbReference type="SAM" id="Phobius"/>
    </source>
</evidence>
<feature type="transmembrane region" description="Helical" evidence="1">
    <location>
        <begin position="77"/>
        <end position="95"/>
    </location>
</feature>
<dbReference type="InterPro" id="IPR021329">
    <property type="entry name" value="DUF2938"/>
</dbReference>
<feature type="transmembrane region" description="Helical" evidence="1">
    <location>
        <begin position="6"/>
        <end position="24"/>
    </location>
</feature>
<feature type="transmembrane region" description="Helical" evidence="1">
    <location>
        <begin position="140"/>
        <end position="161"/>
    </location>
</feature>
<keyword evidence="3" id="KW-1185">Reference proteome</keyword>
<gene>
    <name evidence="2" type="ORF">HBA54_02125</name>
</gene>
<dbReference type="Pfam" id="PF11158">
    <property type="entry name" value="DUF2938"/>
    <property type="match status" value="1"/>
</dbReference>
<dbReference type="AlphaFoldDB" id="A0A967EV66"/>
<keyword evidence="1" id="KW-1133">Transmembrane helix</keyword>
<proteinExistence type="predicted"/>
<evidence type="ECO:0000313" key="2">
    <source>
        <dbReference type="EMBL" id="NIA67384.1"/>
    </source>
</evidence>
<evidence type="ECO:0000313" key="3">
    <source>
        <dbReference type="Proteomes" id="UP000761264"/>
    </source>
</evidence>
<name>A0A967EV66_9PROT</name>
<dbReference type="EMBL" id="JAAQPH010000001">
    <property type="protein sequence ID" value="NIA67384.1"/>
    <property type="molecule type" value="Genomic_DNA"/>
</dbReference>
<keyword evidence="1" id="KW-0812">Transmembrane</keyword>
<sequence length="163" mass="17593">MTLQVFALQAVFTGVFATLILDIWQRLLFSVSGIPPADWGLIGRWFAYLPKGRLIHRPIGETPAVAGEAAIGWTMHYLVGIAYGFAYLGLMVFGLDRPPSLLNGFVFGAVSVVIPWFIMQPGLGAGIMARLAPNPWIPRLNALASHALYGIALYGGVQLAAQL</sequence>
<organism evidence="2 3">
    <name type="scientific">Pelagibius litoralis</name>
    <dbReference type="NCBI Taxonomy" id="374515"/>
    <lineage>
        <taxon>Bacteria</taxon>
        <taxon>Pseudomonadati</taxon>
        <taxon>Pseudomonadota</taxon>
        <taxon>Alphaproteobacteria</taxon>
        <taxon>Rhodospirillales</taxon>
        <taxon>Rhodovibrionaceae</taxon>
        <taxon>Pelagibius</taxon>
    </lineage>
</organism>
<comment type="caution">
    <text evidence="2">The sequence shown here is derived from an EMBL/GenBank/DDBJ whole genome shotgun (WGS) entry which is preliminary data.</text>
</comment>
<keyword evidence="1" id="KW-0472">Membrane</keyword>
<accession>A0A967EV66</accession>